<evidence type="ECO:0000313" key="4">
    <source>
        <dbReference type="Proteomes" id="UP000289437"/>
    </source>
</evidence>
<keyword evidence="2" id="KW-1133">Transmembrane helix</keyword>
<keyword evidence="2" id="KW-0812">Transmembrane</keyword>
<feature type="region of interest" description="Disordered" evidence="1">
    <location>
        <begin position="150"/>
        <end position="258"/>
    </location>
</feature>
<dbReference type="SUPFAM" id="SSF74653">
    <property type="entry name" value="TolA/TonB C-terminal domain"/>
    <property type="match status" value="1"/>
</dbReference>
<dbReference type="Pfam" id="PF13103">
    <property type="entry name" value="TonB_2"/>
    <property type="match status" value="1"/>
</dbReference>
<feature type="region of interest" description="Disordered" evidence="1">
    <location>
        <begin position="1"/>
        <end position="31"/>
    </location>
</feature>
<organism evidence="3 4">
    <name type="scientific">Granulicella sibirica</name>
    <dbReference type="NCBI Taxonomy" id="2479048"/>
    <lineage>
        <taxon>Bacteria</taxon>
        <taxon>Pseudomonadati</taxon>
        <taxon>Acidobacteriota</taxon>
        <taxon>Terriglobia</taxon>
        <taxon>Terriglobales</taxon>
        <taxon>Acidobacteriaceae</taxon>
        <taxon>Granulicella</taxon>
    </lineage>
</organism>
<feature type="compositionally biased region" description="Low complexity" evidence="1">
    <location>
        <begin position="173"/>
        <end position="182"/>
    </location>
</feature>
<comment type="caution">
    <text evidence="3">The sequence shown here is derived from an EMBL/GenBank/DDBJ whole genome shotgun (WGS) entry which is preliminary data.</text>
</comment>
<evidence type="ECO:0000256" key="2">
    <source>
        <dbReference type="SAM" id="Phobius"/>
    </source>
</evidence>
<gene>
    <name evidence="3" type="ORF">GRAN_2115</name>
</gene>
<feature type="compositionally biased region" description="Pro residues" evidence="1">
    <location>
        <begin position="1"/>
        <end position="14"/>
    </location>
</feature>
<reference evidence="3 4" key="1">
    <citation type="submission" date="2018-11" db="EMBL/GenBank/DDBJ databases">
        <authorList>
            <person name="Mardanov A.V."/>
            <person name="Ravin N.V."/>
            <person name="Dedysh S.N."/>
        </authorList>
    </citation>
    <scope>NUCLEOTIDE SEQUENCE [LARGE SCALE GENOMIC DNA]</scope>
    <source>
        <strain evidence="3 4">AF10</strain>
    </source>
</reference>
<name>A0A4Q0T4Y6_9BACT</name>
<keyword evidence="4" id="KW-1185">Reference proteome</keyword>
<dbReference type="Gene3D" id="3.30.1150.10">
    <property type="match status" value="1"/>
</dbReference>
<feature type="compositionally biased region" description="Polar residues" evidence="1">
    <location>
        <begin position="209"/>
        <end position="225"/>
    </location>
</feature>
<protein>
    <submittedName>
        <fullName evidence="3">TonB-like protein</fullName>
    </submittedName>
</protein>
<accession>A0A4Q0T4Y6</accession>
<dbReference type="AlphaFoldDB" id="A0A4Q0T4Y6"/>
<feature type="transmembrane region" description="Helical" evidence="2">
    <location>
        <begin position="65"/>
        <end position="82"/>
    </location>
</feature>
<dbReference type="EMBL" id="RDSM01000001">
    <property type="protein sequence ID" value="RXH58805.1"/>
    <property type="molecule type" value="Genomic_DNA"/>
</dbReference>
<sequence>MPTLETPPNPAPPDRSPEGEDLADSSKGPVKVRTGRYGELEEHEIIHLIDALDDERAKSRFRESIYISLFVYIAVAWFLFYGPQVLFHQPRVINPGDALREQQKELTYLDMPPDVARQLQHKPTDKIAEKAHTAQTVKPTLDKKTLQQLKSMRGPAAPTTSPLPAAPQPQQQPAPQQAQQQPAPTPLPQHPAQSPQTAMVDAPRPNIKPNFNNSQSAGNAVQQAARSGLQGGGSGADYDHSSQGSHGGLNTGVDVLSDTEGVDFGPYLTRILREIKNTWLPLIPEEARPPLNKAGVTQIRFSILPDGRIGGMRLEGSTHDDALNRAAWGSITGVGQFPPLPADFKGPNLELRIHYLVNKTSE</sequence>
<proteinExistence type="predicted"/>
<evidence type="ECO:0000256" key="1">
    <source>
        <dbReference type="SAM" id="MobiDB-lite"/>
    </source>
</evidence>
<evidence type="ECO:0000313" key="3">
    <source>
        <dbReference type="EMBL" id="RXH58805.1"/>
    </source>
</evidence>
<dbReference type="Proteomes" id="UP000289437">
    <property type="component" value="Unassembled WGS sequence"/>
</dbReference>
<keyword evidence="2" id="KW-0472">Membrane</keyword>
<dbReference type="RefSeq" id="WP_128912733.1">
    <property type="nucleotide sequence ID" value="NZ_RDSM01000001.1"/>
</dbReference>
<dbReference type="OrthoDB" id="120429at2"/>
<reference evidence="4" key="2">
    <citation type="submission" date="2019-02" db="EMBL/GenBank/DDBJ databases">
        <title>Granulicella sibirica sp. nov., a psychrotolerant acidobacterium isolated from an organic soil layer in forested tundra, West Siberia.</title>
        <authorList>
            <person name="Oshkin I.Y."/>
            <person name="Kulichevskaya I.S."/>
            <person name="Rijpstra W.I.C."/>
            <person name="Sinninghe Damste J.S."/>
            <person name="Rakitin A.L."/>
            <person name="Ravin N.V."/>
            <person name="Dedysh S.N."/>
        </authorList>
    </citation>
    <scope>NUCLEOTIDE SEQUENCE [LARGE SCALE GENOMIC DNA]</scope>
    <source>
        <strain evidence="4">AF10</strain>
    </source>
</reference>